<keyword evidence="4" id="KW-0119">Carbohydrate metabolism</keyword>
<name>A0A0W8F093_9ZZZZ</name>
<dbReference type="Gene3D" id="3.90.1070.10">
    <property type="match status" value="1"/>
</dbReference>
<accession>A0A0W8F093</accession>
<dbReference type="Gene3D" id="3.40.50.1000">
    <property type="entry name" value="HAD superfamily/HAD-like"/>
    <property type="match status" value="1"/>
</dbReference>
<dbReference type="InterPro" id="IPR006379">
    <property type="entry name" value="HAD-SF_hydro_IIB"/>
</dbReference>
<dbReference type="NCBIfam" id="TIGR01482">
    <property type="entry name" value="SPP-subfamily"/>
    <property type="match status" value="1"/>
</dbReference>
<dbReference type="InterPro" id="IPR006382">
    <property type="entry name" value="PGPase"/>
</dbReference>
<keyword evidence="2 5" id="KW-0378">Hydrolase</keyword>
<dbReference type="InterPro" id="IPR023214">
    <property type="entry name" value="HAD_sf"/>
</dbReference>
<dbReference type="PANTHER" id="PTHR10000:SF8">
    <property type="entry name" value="HAD SUPERFAMILY HYDROLASE-LIKE, TYPE 3"/>
    <property type="match status" value="1"/>
</dbReference>
<dbReference type="NCBIfam" id="NF002245">
    <property type="entry name" value="PRK01158.1"/>
    <property type="match status" value="1"/>
</dbReference>
<comment type="caution">
    <text evidence="5">The sequence shown here is derived from an EMBL/GenBank/DDBJ whole genome shotgun (WGS) entry which is preliminary data.</text>
</comment>
<dbReference type="NCBIfam" id="TIGR01487">
    <property type="entry name" value="Pglycolate_arch"/>
    <property type="match status" value="1"/>
</dbReference>
<evidence type="ECO:0000256" key="4">
    <source>
        <dbReference type="ARBA" id="ARBA00023277"/>
    </source>
</evidence>
<dbReference type="Pfam" id="PF08282">
    <property type="entry name" value="Hydrolase_3"/>
    <property type="match status" value="2"/>
</dbReference>
<dbReference type="EC" id="3.1.3.18" evidence="5"/>
<dbReference type="HAMAP" id="MF_01419">
    <property type="entry name" value="GPH_hydrolase_arch"/>
    <property type="match status" value="1"/>
</dbReference>
<protein>
    <submittedName>
        <fullName evidence="5">Phosphoglycolate phosphatase, archaeal type</fullName>
        <ecNumber evidence="5">3.1.3.18</ecNumber>
    </submittedName>
</protein>
<organism evidence="5">
    <name type="scientific">hydrocarbon metagenome</name>
    <dbReference type="NCBI Taxonomy" id="938273"/>
    <lineage>
        <taxon>unclassified sequences</taxon>
        <taxon>metagenomes</taxon>
        <taxon>ecological metagenomes</taxon>
    </lineage>
</organism>
<proteinExistence type="inferred from homology"/>
<evidence type="ECO:0000256" key="1">
    <source>
        <dbReference type="ARBA" id="ARBA00022723"/>
    </source>
</evidence>
<evidence type="ECO:0000313" key="5">
    <source>
        <dbReference type="EMBL" id="KUG14315.1"/>
    </source>
</evidence>
<dbReference type="GO" id="GO:0000287">
    <property type="term" value="F:magnesium ion binding"/>
    <property type="evidence" value="ECO:0007669"/>
    <property type="project" value="InterPro"/>
</dbReference>
<dbReference type="GO" id="GO:0008967">
    <property type="term" value="F:phosphoglycolate phosphatase activity"/>
    <property type="evidence" value="ECO:0007669"/>
    <property type="project" value="UniProtKB-EC"/>
</dbReference>
<sequence length="232" mass="25089">MLKGLVTDIDGTLTDQHRRIHTGAVESIRELADHGVIVVLASGNTSCFMDAIGKMIGTQGAFIAENGGVYRAGYTEPLRIIGNQALVRNALDAVTEYYRERGISLDLYSPAYRFADLAFARTVPPEEVREIVQGFGVDVIDTGFAIHIQEKGVSKGLAFLNLVSELGSDPADFLAAGDAENDIELLKYAGIGVAVRNAHPAAAAAATFVSEKKYGDGFVEALQRYMPYFRDR</sequence>
<dbReference type="EMBL" id="LNQE01001673">
    <property type="protein sequence ID" value="KUG14315.1"/>
    <property type="molecule type" value="Genomic_DNA"/>
</dbReference>
<dbReference type="PANTHER" id="PTHR10000">
    <property type="entry name" value="PHOSPHOSERINE PHOSPHATASE"/>
    <property type="match status" value="1"/>
</dbReference>
<keyword evidence="1" id="KW-0479">Metal-binding</keyword>
<keyword evidence="3" id="KW-0460">Magnesium</keyword>
<dbReference type="GO" id="GO:0005829">
    <property type="term" value="C:cytosol"/>
    <property type="evidence" value="ECO:0007669"/>
    <property type="project" value="TreeGrafter"/>
</dbReference>
<evidence type="ECO:0000256" key="2">
    <source>
        <dbReference type="ARBA" id="ARBA00022801"/>
    </source>
</evidence>
<dbReference type="AlphaFoldDB" id="A0A0W8F093"/>
<dbReference type="CDD" id="cd07514">
    <property type="entry name" value="HAD_Pase"/>
    <property type="match status" value="1"/>
</dbReference>
<dbReference type="NCBIfam" id="TIGR01484">
    <property type="entry name" value="HAD-SF-IIB"/>
    <property type="match status" value="1"/>
</dbReference>
<gene>
    <name evidence="5" type="ORF">ASZ90_016045</name>
</gene>
<evidence type="ECO:0000256" key="3">
    <source>
        <dbReference type="ARBA" id="ARBA00022842"/>
    </source>
</evidence>
<reference evidence="5" key="1">
    <citation type="journal article" date="2015" name="Proc. Natl. Acad. Sci. U.S.A.">
        <title>Networks of energetic and metabolic interactions define dynamics in microbial communities.</title>
        <authorList>
            <person name="Embree M."/>
            <person name="Liu J.K."/>
            <person name="Al-Bassam M.M."/>
            <person name="Zengler K."/>
        </authorList>
    </citation>
    <scope>NUCLEOTIDE SEQUENCE</scope>
</reference>
<dbReference type="SUPFAM" id="SSF56784">
    <property type="entry name" value="HAD-like"/>
    <property type="match status" value="1"/>
</dbReference>
<dbReference type="InterPro" id="IPR036412">
    <property type="entry name" value="HAD-like_sf"/>
</dbReference>